<sequence length="110" mass="12673">MIGETEIVARFRLDEKVLQRWIAAGWVKPRRGPEGFLFDETDIARTHFLCDLSYDMDLGDEEMTMVLSLVDQLHGARALLRAMTEAVHRQPDNVREAILTHVRVVVTPRE</sequence>
<dbReference type="Gene3D" id="1.10.1660.10">
    <property type="match status" value="1"/>
</dbReference>
<keyword evidence="2" id="KW-1185">Reference proteome</keyword>
<dbReference type="AlphaFoldDB" id="A0A8I1GHU8"/>
<evidence type="ECO:0000313" key="2">
    <source>
        <dbReference type="Proteomes" id="UP000623250"/>
    </source>
</evidence>
<dbReference type="EMBL" id="JAEMUK010000078">
    <property type="protein sequence ID" value="MBJ7544381.1"/>
    <property type="molecule type" value="Genomic_DNA"/>
</dbReference>
<gene>
    <name evidence="1" type="ORF">JDN41_12570</name>
</gene>
<dbReference type="RefSeq" id="WP_052037402.1">
    <property type="nucleotide sequence ID" value="NZ_JAEMUK010000078.1"/>
</dbReference>
<comment type="caution">
    <text evidence="1">The sequence shown here is derived from an EMBL/GenBank/DDBJ whole genome shotgun (WGS) entry which is preliminary data.</text>
</comment>
<name>A0A8I1GHU8_9HYPH</name>
<protein>
    <recommendedName>
        <fullName evidence="3">Chaperone modulatory protein CbpM</fullName>
    </recommendedName>
</protein>
<evidence type="ECO:0000313" key="1">
    <source>
        <dbReference type="EMBL" id="MBJ7544381.1"/>
    </source>
</evidence>
<dbReference type="Proteomes" id="UP000623250">
    <property type="component" value="Unassembled WGS sequence"/>
</dbReference>
<reference evidence="1 2" key="1">
    <citation type="submission" date="2020-12" db="EMBL/GenBank/DDBJ databases">
        <title>Revised draft genomes of Rhodomicrobium vannielii ATCC 17100 and Rhodomicrobium udaipurense JA643.</title>
        <authorList>
            <person name="Conners E.M."/>
            <person name="Davenport E.J."/>
            <person name="Bose A."/>
        </authorList>
    </citation>
    <scope>NUCLEOTIDE SEQUENCE [LARGE SCALE GENOMIC DNA]</scope>
    <source>
        <strain evidence="1 2">JA643</strain>
    </source>
</reference>
<organism evidence="1 2">
    <name type="scientific">Rhodomicrobium udaipurense</name>
    <dbReference type="NCBI Taxonomy" id="1202716"/>
    <lineage>
        <taxon>Bacteria</taxon>
        <taxon>Pseudomonadati</taxon>
        <taxon>Pseudomonadota</taxon>
        <taxon>Alphaproteobacteria</taxon>
        <taxon>Hyphomicrobiales</taxon>
        <taxon>Hyphomicrobiaceae</taxon>
        <taxon>Rhodomicrobium</taxon>
    </lineage>
</organism>
<evidence type="ECO:0008006" key="3">
    <source>
        <dbReference type="Google" id="ProtNLM"/>
    </source>
</evidence>
<proteinExistence type="predicted"/>
<accession>A0A8I1GHU8</accession>